<keyword evidence="2" id="KW-1185">Reference proteome</keyword>
<evidence type="ECO:0000313" key="1">
    <source>
        <dbReference type="EMBL" id="TGD43867.1"/>
    </source>
</evidence>
<gene>
    <name evidence="1" type="ORF">EEB11_07780</name>
</gene>
<organism evidence="1 2">
    <name type="scientific">Pseudotabrizicola sediminis</name>
    <dbReference type="NCBI Taxonomy" id="2486418"/>
    <lineage>
        <taxon>Bacteria</taxon>
        <taxon>Pseudomonadati</taxon>
        <taxon>Pseudomonadota</taxon>
        <taxon>Alphaproteobacteria</taxon>
        <taxon>Rhodobacterales</taxon>
        <taxon>Paracoccaceae</taxon>
        <taxon>Pseudotabrizicola</taxon>
    </lineage>
</organism>
<dbReference type="EMBL" id="RPEM01000004">
    <property type="protein sequence ID" value="TGD43867.1"/>
    <property type="molecule type" value="Genomic_DNA"/>
</dbReference>
<sequence length="121" mass="12215">MVASLITRLRCIALIAFLAISLAGAGLGHRAPMQQDAQVEAFLLSGFAIADLCAPSGSGQAASAAPCLACTPPGPVLIPGVACVLRPADVRVVAAVFAPRERKTVASVHDPARAPRAPPLA</sequence>
<protein>
    <recommendedName>
        <fullName evidence="3">DUF2946 domain-containing protein</fullName>
    </recommendedName>
</protein>
<accession>A0ABY2KMM5</accession>
<comment type="caution">
    <text evidence="1">The sequence shown here is derived from an EMBL/GenBank/DDBJ whole genome shotgun (WGS) entry which is preliminary data.</text>
</comment>
<evidence type="ECO:0008006" key="3">
    <source>
        <dbReference type="Google" id="ProtNLM"/>
    </source>
</evidence>
<dbReference type="Proteomes" id="UP000297741">
    <property type="component" value="Unassembled WGS sequence"/>
</dbReference>
<evidence type="ECO:0000313" key="2">
    <source>
        <dbReference type="Proteomes" id="UP000297741"/>
    </source>
</evidence>
<reference evidence="1 2" key="1">
    <citation type="submission" date="2018-11" db="EMBL/GenBank/DDBJ databases">
        <title>Tabrizicola sp. isolated from sediment of alpine lake.</title>
        <authorList>
            <person name="Liu Z."/>
        </authorList>
    </citation>
    <scope>NUCLEOTIDE SEQUENCE [LARGE SCALE GENOMIC DNA]</scope>
    <source>
        <strain evidence="1 2">DRYC-M-16</strain>
    </source>
</reference>
<proteinExistence type="predicted"/>
<name>A0ABY2KMM5_9RHOB</name>